<evidence type="ECO:0000313" key="2">
    <source>
        <dbReference type="EMBL" id="ORY40706.1"/>
    </source>
</evidence>
<feature type="compositionally biased region" description="Polar residues" evidence="1">
    <location>
        <begin position="45"/>
        <end position="60"/>
    </location>
</feature>
<feature type="region of interest" description="Disordered" evidence="1">
    <location>
        <begin position="27"/>
        <end position="126"/>
    </location>
</feature>
<name>A0A1Y2C170_9FUNG</name>
<protein>
    <submittedName>
        <fullName evidence="2">Uncharacterized protein</fullName>
    </submittedName>
</protein>
<dbReference type="AlphaFoldDB" id="A0A1Y2C170"/>
<proteinExistence type="predicted"/>
<dbReference type="Proteomes" id="UP000193642">
    <property type="component" value="Unassembled WGS sequence"/>
</dbReference>
<evidence type="ECO:0000256" key="1">
    <source>
        <dbReference type="SAM" id="MobiDB-lite"/>
    </source>
</evidence>
<comment type="caution">
    <text evidence="2">The sequence shown here is derived from an EMBL/GenBank/DDBJ whole genome shotgun (WGS) entry which is preliminary data.</text>
</comment>
<sequence>MESKGDQISILREIITSTAADVAIRVKSKVGSVKPPKSPKGPRLRSSTPHSYEAHQSQFLGLSRKHHQHDSTYESNYGVESKIDDLEEYAVRGRKPSTESRSRQESNRIGGGSASGRSMSPAKQAASLTLLRSSMKVQRVFGDVMK</sequence>
<reference evidence="2 3" key="1">
    <citation type="submission" date="2016-07" db="EMBL/GenBank/DDBJ databases">
        <title>Pervasive Adenine N6-methylation of Active Genes in Fungi.</title>
        <authorList>
            <consortium name="DOE Joint Genome Institute"/>
            <person name="Mondo S.J."/>
            <person name="Dannebaum R.O."/>
            <person name="Kuo R.C."/>
            <person name="Labutti K."/>
            <person name="Haridas S."/>
            <person name="Kuo A."/>
            <person name="Salamov A."/>
            <person name="Ahrendt S.R."/>
            <person name="Lipzen A."/>
            <person name="Sullivan W."/>
            <person name="Andreopoulos W.B."/>
            <person name="Clum A."/>
            <person name="Lindquist E."/>
            <person name="Daum C."/>
            <person name="Ramamoorthy G.K."/>
            <person name="Gryganskyi A."/>
            <person name="Culley D."/>
            <person name="Magnuson J.K."/>
            <person name="James T.Y."/>
            <person name="O'Malley M.A."/>
            <person name="Stajich J.E."/>
            <person name="Spatafora J.W."/>
            <person name="Visel A."/>
            <person name="Grigoriev I.V."/>
        </authorList>
    </citation>
    <scope>NUCLEOTIDE SEQUENCE [LARGE SCALE GENOMIC DNA]</scope>
    <source>
        <strain evidence="2 3">JEL800</strain>
    </source>
</reference>
<gene>
    <name evidence="2" type="ORF">BCR33DRAFT_357014</name>
</gene>
<evidence type="ECO:0000313" key="3">
    <source>
        <dbReference type="Proteomes" id="UP000193642"/>
    </source>
</evidence>
<keyword evidence="3" id="KW-1185">Reference proteome</keyword>
<feature type="compositionally biased region" description="Basic and acidic residues" evidence="1">
    <location>
        <begin position="96"/>
        <end position="106"/>
    </location>
</feature>
<accession>A0A1Y2C170</accession>
<organism evidence="2 3">
    <name type="scientific">Rhizoclosmatium globosum</name>
    <dbReference type="NCBI Taxonomy" id="329046"/>
    <lineage>
        <taxon>Eukaryota</taxon>
        <taxon>Fungi</taxon>
        <taxon>Fungi incertae sedis</taxon>
        <taxon>Chytridiomycota</taxon>
        <taxon>Chytridiomycota incertae sedis</taxon>
        <taxon>Chytridiomycetes</taxon>
        <taxon>Chytridiales</taxon>
        <taxon>Chytriomycetaceae</taxon>
        <taxon>Rhizoclosmatium</taxon>
    </lineage>
</organism>
<dbReference type="EMBL" id="MCGO01000034">
    <property type="protein sequence ID" value="ORY40706.1"/>
    <property type="molecule type" value="Genomic_DNA"/>
</dbReference>